<dbReference type="Gene3D" id="3.40.50.970">
    <property type="match status" value="1"/>
</dbReference>
<keyword evidence="6 7" id="KW-0670">Pyruvate</keyword>
<accession>A0A931ILD3</accession>
<evidence type="ECO:0000256" key="6">
    <source>
        <dbReference type="ARBA" id="ARBA00023317"/>
    </source>
</evidence>
<proteinExistence type="predicted"/>
<dbReference type="CDD" id="cd02000">
    <property type="entry name" value="TPP_E1_PDC_ADC_BCADC"/>
    <property type="match status" value="1"/>
</dbReference>
<evidence type="ECO:0000256" key="5">
    <source>
        <dbReference type="ARBA" id="ARBA00023052"/>
    </source>
</evidence>
<keyword evidence="10" id="KW-1185">Reference proteome</keyword>
<organism evidence="9 10">
    <name type="scientific">Nocardia bovistercoris</name>
    <dbReference type="NCBI Taxonomy" id="2785916"/>
    <lineage>
        <taxon>Bacteria</taxon>
        <taxon>Bacillati</taxon>
        <taxon>Actinomycetota</taxon>
        <taxon>Actinomycetes</taxon>
        <taxon>Mycobacteriales</taxon>
        <taxon>Nocardiaceae</taxon>
        <taxon>Nocardia</taxon>
    </lineage>
</organism>
<dbReference type="GO" id="GO:0006086">
    <property type="term" value="P:pyruvate decarboxylation to acetyl-CoA"/>
    <property type="evidence" value="ECO:0007669"/>
    <property type="project" value="InterPro"/>
</dbReference>
<comment type="cofactor">
    <cofactor evidence="1 7">
        <name>thiamine diphosphate</name>
        <dbReference type="ChEBI" id="CHEBI:58937"/>
    </cofactor>
</comment>
<evidence type="ECO:0000256" key="1">
    <source>
        <dbReference type="ARBA" id="ARBA00001964"/>
    </source>
</evidence>
<protein>
    <recommendedName>
        <fullName evidence="3 7">Pyruvate dehydrogenase E1 component subunit alpha</fullName>
        <ecNumber evidence="2 7">1.2.4.1</ecNumber>
    </recommendedName>
</protein>
<evidence type="ECO:0000313" key="9">
    <source>
        <dbReference type="EMBL" id="MBH0781750.1"/>
    </source>
</evidence>
<sequence>MMRIRGFEERCVRLYSAEKIRGFLHLYIGEEAVAAGLFHEIGPEDSVVSTYREHGHALARGIPTAALMAEMYGRTNGCSGGRGGSMHLFDAQRRFYGGNAIVGGGLPLAVGLALADALRRSSAVTVCLFGDGAVAEGEFHECLNLAALWHLPILFACENNRYAMGTALAREHAATDLALRAASYGLAAWPVDGMDAEAVASATRRAVQSIRGGGGPCLLEMRTYRFRAHSLYDADRYRDKAEIERWRARDPIPILTRALLDSGACTETDCHDWRTAIETELDEAVTSAENGPLEPVADLTRHLYAETS</sequence>
<dbReference type="NCBIfam" id="TIGR03182">
    <property type="entry name" value="PDH_E1_alph_y"/>
    <property type="match status" value="1"/>
</dbReference>
<dbReference type="EC" id="1.2.4.1" evidence="2 7"/>
<dbReference type="InterPro" id="IPR029061">
    <property type="entry name" value="THDP-binding"/>
</dbReference>
<comment type="subunit">
    <text evidence="7">Heterodimer of an alpha and a beta chain.</text>
</comment>
<dbReference type="GO" id="GO:0000287">
    <property type="term" value="F:magnesium ion binding"/>
    <property type="evidence" value="ECO:0007669"/>
    <property type="project" value="UniProtKB-ARBA"/>
</dbReference>
<dbReference type="EMBL" id="JADMLG010000028">
    <property type="protein sequence ID" value="MBH0781750.1"/>
    <property type="molecule type" value="Genomic_DNA"/>
</dbReference>
<dbReference type="AlphaFoldDB" id="A0A931ILD3"/>
<name>A0A931ILD3_9NOCA</name>
<dbReference type="PANTHER" id="PTHR11516">
    <property type="entry name" value="PYRUVATE DEHYDROGENASE E1 COMPONENT, ALPHA SUBUNIT BACTERIAL AND ORGANELLAR"/>
    <property type="match status" value="1"/>
</dbReference>
<evidence type="ECO:0000259" key="8">
    <source>
        <dbReference type="Pfam" id="PF00676"/>
    </source>
</evidence>
<gene>
    <name evidence="7 9" type="primary">pdhA</name>
    <name evidence="9" type="ORF">IT779_36295</name>
</gene>
<evidence type="ECO:0000313" key="10">
    <source>
        <dbReference type="Proteomes" id="UP000655751"/>
    </source>
</evidence>
<dbReference type="PANTHER" id="PTHR11516:SF60">
    <property type="entry name" value="PYRUVATE DEHYDROGENASE E1 COMPONENT SUBUNIT ALPHA"/>
    <property type="match status" value="1"/>
</dbReference>
<dbReference type="InterPro" id="IPR001017">
    <property type="entry name" value="DH_E1"/>
</dbReference>
<comment type="function">
    <text evidence="7">The pyruvate dehydrogenase complex catalyzes the overall conversion of pyruvate to acetyl-CoA and CO(2).</text>
</comment>
<reference evidence="9" key="1">
    <citation type="submission" date="2020-11" db="EMBL/GenBank/DDBJ databases">
        <title>Nocardia NEAU-351.nov., a novel actinomycete isolated from the cow dung.</title>
        <authorList>
            <person name="Zhang X."/>
        </authorList>
    </citation>
    <scope>NUCLEOTIDE SEQUENCE</scope>
    <source>
        <strain evidence="9">NEAU-351</strain>
    </source>
</reference>
<dbReference type="Pfam" id="PF00676">
    <property type="entry name" value="E1_dh"/>
    <property type="match status" value="1"/>
</dbReference>
<feature type="domain" description="Dehydrogenase E1 component" evidence="8">
    <location>
        <begin position="1"/>
        <end position="293"/>
    </location>
</feature>
<evidence type="ECO:0000256" key="2">
    <source>
        <dbReference type="ARBA" id="ARBA00012281"/>
    </source>
</evidence>
<evidence type="ECO:0000256" key="4">
    <source>
        <dbReference type="ARBA" id="ARBA00023002"/>
    </source>
</evidence>
<evidence type="ECO:0000256" key="3">
    <source>
        <dbReference type="ARBA" id="ARBA00014159"/>
    </source>
</evidence>
<comment type="caution">
    <text evidence="9">The sequence shown here is derived from an EMBL/GenBank/DDBJ whole genome shotgun (WGS) entry which is preliminary data.</text>
</comment>
<dbReference type="SUPFAM" id="SSF52518">
    <property type="entry name" value="Thiamin diphosphate-binding fold (THDP-binding)"/>
    <property type="match status" value="1"/>
</dbReference>
<evidence type="ECO:0000256" key="7">
    <source>
        <dbReference type="RuleBase" id="RU361139"/>
    </source>
</evidence>
<dbReference type="Proteomes" id="UP000655751">
    <property type="component" value="Unassembled WGS sequence"/>
</dbReference>
<dbReference type="InterPro" id="IPR050642">
    <property type="entry name" value="PDH_E1_Alpha_Subunit"/>
</dbReference>
<keyword evidence="4 7" id="KW-0560">Oxidoreductase</keyword>
<dbReference type="InterPro" id="IPR017597">
    <property type="entry name" value="Pyrv_DH_E1_asu_subgrp-y"/>
</dbReference>
<keyword evidence="5 7" id="KW-0786">Thiamine pyrophosphate</keyword>
<comment type="catalytic activity">
    <reaction evidence="7">
        <text>N(6)-[(R)-lipoyl]-L-lysyl-[protein] + pyruvate + H(+) = N(6)-[(R)-S(8)-acetyldihydrolipoyl]-L-lysyl-[protein] + CO2</text>
        <dbReference type="Rhea" id="RHEA:19189"/>
        <dbReference type="Rhea" id="RHEA-COMP:10474"/>
        <dbReference type="Rhea" id="RHEA-COMP:10478"/>
        <dbReference type="ChEBI" id="CHEBI:15361"/>
        <dbReference type="ChEBI" id="CHEBI:15378"/>
        <dbReference type="ChEBI" id="CHEBI:16526"/>
        <dbReference type="ChEBI" id="CHEBI:83099"/>
        <dbReference type="ChEBI" id="CHEBI:83111"/>
        <dbReference type="EC" id="1.2.4.1"/>
    </reaction>
</comment>
<dbReference type="GO" id="GO:0004739">
    <property type="term" value="F:pyruvate dehydrogenase (acetyl-transferring) activity"/>
    <property type="evidence" value="ECO:0007669"/>
    <property type="project" value="UniProtKB-UniRule"/>
</dbReference>